<dbReference type="GO" id="GO:0071555">
    <property type="term" value="P:cell wall organization"/>
    <property type="evidence" value="ECO:0007669"/>
    <property type="project" value="UniProtKB-UniRule"/>
</dbReference>
<keyword evidence="3 6" id="KW-0133">Cell shape</keyword>
<name>A0A3P1WN37_9ACTN</name>
<gene>
    <name evidence="8" type="ORF">EII35_15195</name>
</gene>
<dbReference type="PROSITE" id="PS52029">
    <property type="entry name" value="LD_TPASE"/>
    <property type="match status" value="1"/>
</dbReference>
<evidence type="ECO:0000256" key="5">
    <source>
        <dbReference type="ARBA" id="ARBA00023316"/>
    </source>
</evidence>
<dbReference type="GO" id="GO:0016740">
    <property type="term" value="F:transferase activity"/>
    <property type="evidence" value="ECO:0007669"/>
    <property type="project" value="UniProtKB-KW"/>
</dbReference>
<accession>A0A3P1WN37</accession>
<keyword evidence="2" id="KW-0808">Transferase</keyword>
<dbReference type="AlphaFoldDB" id="A0A3P1WN37"/>
<evidence type="ECO:0000313" key="8">
    <source>
        <dbReference type="EMBL" id="RRD47228.1"/>
    </source>
</evidence>
<evidence type="ECO:0000259" key="7">
    <source>
        <dbReference type="PROSITE" id="PS52029"/>
    </source>
</evidence>
<dbReference type="Gene3D" id="2.40.440.10">
    <property type="entry name" value="L,D-transpeptidase catalytic domain-like"/>
    <property type="match status" value="1"/>
</dbReference>
<comment type="caution">
    <text evidence="8">The sequence shown here is derived from an EMBL/GenBank/DDBJ whole genome shotgun (WGS) entry which is preliminary data.</text>
</comment>
<comment type="pathway">
    <text evidence="1 6">Cell wall biogenesis; peptidoglycan biosynthesis.</text>
</comment>
<dbReference type="PANTHER" id="PTHR30582:SF33">
    <property type="entry name" value="EXPORTED PROTEIN"/>
    <property type="match status" value="1"/>
</dbReference>
<dbReference type="EMBL" id="RQYT01000077">
    <property type="protein sequence ID" value="RRD47228.1"/>
    <property type="molecule type" value="Genomic_DNA"/>
</dbReference>
<organism evidence="8 9">
    <name type="scientific">Arachnia propionica</name>
    <dbReference type="NCBI Taxonomy" id="1750"/>
    <lineage>
        <taxon>Bacteria</taxon>
        <taxon>Bacillati</taxon>
        <taxon>Actinomycetota</taxon>
        <taxon>Actinomycetes</taxon>
        <taxon>Propionibacteriales</taxon>
        <taxon>Propionibacteriaceae</taxon>
        <taxon>Arachnia</taxon>
    </lineage>
</organism>
<evidence type="ECO:0000313" key="9">
    <source>
        <dbReference type="Proteomes" id="UP000280935"/>
    </source>
</evidence>
<keyword evidence="4 6" id="KW-0573">Peptidoglycan synthesis</keyword>
<feature type="domain" description="L,D-TPase catalytic" evidence="7">
    <location>
        <begin position="1"/>
        <end position="111"/>
    </location>
</feature>
<dbReference type="Pfam" id="PF03734">
    <property type="entry name" value="YkuD"/>
    <property type="match status" value="1"/>
</dbReference>
<dbReference type="GO" id="GO:0005576">
    <property type="term" value="C:extracellular region"/>
    <property type="evidence" value="ECO:0007669"/>
    <property type="project" value="TreeGrafter"/>
</dbReference>
<evidence type="ECO:0000256" key="2">
    <source>
        <dbReference type="ARBA" id="ARBA00022679"/>
    </source>
</evidence>
<reference evidence="8 9" key="1">
    <citation type="submission" date="2018-11" db="EMBL/GenBank/DDBJ databases">
        <title>Genomes From Bacteria Associated with the Canine Oral Cavity: a Test Case for Automated Genome-Based Taxonomic Assignment.</title>
        <authorList>
            <person name="Coil D.A."/>
            <person name="Jospin G."/>
            <person name="Darling A.E."/>
            <person name="Wallis C."/>
            <person name="Davis I.J."/>
            <person name="Harris S."/>
            <person name="Eisen J.A."/>
            <person name="Holcombe L.J."/>
            <person name="O'Flynn C."/>
        </authorList>
    </citation>
    <scope>NUCLEOTIDE SEQUENCE [LARGE SCALE GENOMIC DNA]</scope>
    <source>
        <strain evidence="8 9">OH2822_COT-296</strain>
    </source>
</reference>
<evidence type="ECO:0000256" key="1">
    <source>
        <dbReference type="ARBA" id="ARBA00004752"/>
    </source>
</evidence>
<dbReference type="CDD" id="cd16913">
    <property type="entry name" value="YkuD_like"/>
    <property type="match status" value="1"/>
</dbReference>
<feature type="active site" description="Proton donor/acceptor" evidence="6">
    <location>
        <position position="69"/>
    </location>
</feature>
<dbReference type="UniPathway" id="UPA00219"/>
<evidence type="ECO:0000256" key="4">
    <source>
        <dbReference type="ARBA" id="ARBA00022984"/>
    </source>
</evidence>
<protein>
    <submittedName>
        <fullName evidence="8">Murein L,D-transpeptidase</fullName>
    </submittedName>
</protein>
<dbReference type="Proteomes" id="UP000280935">
    <property type="component" value="Unassembled WGS sequence"/>
</dbReference>
<evidence type="ECO:0000256" key="3">
    <source>
        <dbReference type="ARBA" id="ARBA00022960"/>
    </source>
</evidence>
<dbReference type="PANTHER" id="PTHR30582">
    <property type="entry name" value="L,D-TRANSPEPTIDASE"/>
    <property type="match status" value="1"/>
</dbReference>
<dbReference type="InterPro" id="IPR050979">
    <property type="entry name" value="LD-transpeptidase"/>
</dbReference>
<dbReference type="InterPro" id="IPR005490">
    <property type="entry name" value="LD_TPept_cat_dom"/>
</dbReference>
<dbReference type="GO" id="GO:0071972">
    <property type="term" value="F:peptidoglycan L,D-transpeptidase activity"/>
    <property type="evidence" value="ECO:0007669"/>
    <property type="project" value="TreeGrafter"/>
</dbReference>
<dbReference type="GO" id="GO:0008360">
    <property type="term" value="P:regulation of cell shape"/>
    <property type="evidence" value="ECO:0007669"/>
    <property type="project" value="UniProtKB-UniRule"/>
</dbReference>
<evidence type="ECO:0000256" key="6">
    <source>
        <dbReference type="PROSITE-ProRule" id="PRU01373"/>
    </source>
</evidence>
<feature type="active site" description="Nucleophile" evidence="6">
    <location>
        <position position="86"/>
    </location>
</feature>
<keyword evidence="5 6" id="KW-0961">Cell wall biogenesis/degradation</keyword>
<dbReference type="InterPro" id="IPR038063">
    <property type="entry name" value="Transpep_catalytic_dom"/>
</dbReference>
<sequence>MCASKADRKLRWMIDGQVVLTLDARFGTAKDPSDNGAFRVSWKSRNHVSTIYHTKMPYAMFYNGGEAVHYSADFAARGWEGGSHGCINIRDKEGIAWLFDQVRVGDKVVVY</sequence>
<proteinExistence type="predicted"/>
<dbReference type="GO" id="GO:0018104">
    <property type="term" value="P:peptidoglycan-protein cross-linking"/>
    <property type="evidence" value="ECO:0007669"/>
    <property type="project" value="TreeGrafter"/>
</dbReference>
<dbReference type="OrthoDB" id="8887048at2"/>
<dbReference type="SUPFAM" id="SSF141523">
    <property type="entry name" value="L,D-transpeptidase catalytic domain-like"/>
    <property type="match status" value="1"/>
</dbReference>